<dbReference type="Proteomes" id="UP000622245">
    <property type="component" value="Unassembled WGS sequence"/>
</dbReference>
<dbReference type="RefSeq" id="WP_203150193.1">
    <property type="nucleotide sequence ID" value="NZ_JAEVHL010000122.1"/>
</dbReference>
<feature type="domain" description="Phosphoribosyltransferase" evidence="7">
    <location>
        <begin position="57"/>
        <end position="150"/>
    </location>
</feature>
<dbReference type="HAMAP" id="MF_01208">
    <property type="entry name" value="PyrE"/>
    <property type="match status" value="1"/>
</dbReference>
<evidence type="ECO:0000256" key="1">
    <source>
        <dbReference type="ARBA" id="ARBA00004889"/>
    </source>
</evidence>
<evidence type="ECO:0000256" key="4">
    <source>
        <dbReference type="ARBA" id="ARBA00022679"/>
    </source>
</evidence>
<dbReference type="Pfam" id="PF00156">
    <property type="entry name" value="Pribosyltran"/>
    <property type="match status" value="1"/>
</dbReference>
<proteinExistence type="inferred from homology"/>
<dbReference type="PANTHER" id="PTHR19278">
    <property type="entry name" value="OROTATE PHOSPHORIBOSYLTRANSFERASE"/>
    <property type="match status" value="1"/>
</dbReference>
<feature type="binding site" evidence="6">
    <location>
        <position position="86"/>
    </location>
    <ligand>
        <name>5-phospho-alpha-D-ribose 1-diphosphate</name>
        <dbReference type="ChEBI" id="CHEBI:58017"/>
        <note>ligand shared between dimeric partners</note>
    </ligand>
</feature>
<sequence>MTSPLARRVYETCHLTGSFRLRSGQTSDEYFDKYLFEAQPGLLCAVAEVMVTLLPECDVLAGMEMGGIPIATVMSQLTGLPTAFVRKQAKEYGTAKAAEGTPVVGRRVVVIEDVVTTGGALLASCRQLRAGGAMVDTVVCAIDREQGGRESLAAEGLRLHAALTRRDLENSLPG</sequence>
<reference evidence="8 9" key="1">
    <citation type="submission" date="2021-01" db="EMBL/GenBank/DDBJ databases">
        <title>Draft genome sequence of Micromonospora sp. strain STR1s_6.</title>
        <authorList>
            <person name="Karlyshev A."/>
            <person name="Jawad R."/>
        </authorList>
    </citation>
    <scope>NUCLEOTIDE SEQUENCE [LARGE SCALE GENOMIC DNA]</scope>
    <source>
        <strain evidence="8 9">STR1S-6</strain>
    </source>
</reference>
<organism evidence="8 9">
    <name type="scientific">Micromonospora tarensis</name>
    <dbReference type="NCBI Taxonomy" id="2806100"/>
    <lineage>
        <taxon>Bacteria</taxon>
        <taxon>Bacillati</taxon>
        <taxon>Actinomycetota</taxon>
        <taxon>Actinomycetes</taxon>
        <taxon>Micromonosporales</taxon>
        <taxon>Micromonosporaceae</taxon>
        <taxon>Micromonospora</taxon>
    </lineage>
</organism>
<evidence type="ECO:0000256" key="6">
    <source>
        <dbReference type="HAMAP-Rule" id="MF_01208"/>
    </source>
</evidence>
<keyword evidence="6" id="KW-0460">Magnesium</keyword>
<accession>A0ABS1YKT3</accession>
<evidence type="ECO:0000313" key="9">
    <source>
        <dbReference type="Proteomes" id="UP000622245"/>
    </source>
</evidence>
<comment type="cofactor">
    <cofactor evidence="6">
        <name>Mg(2+)</name>
        <dbReference type="ChEBI" id="CHEBI:18420"/>
    </cofactor>
</comment>
<dbReference type="GO" id="GO:0004588">
    <property type="term" value="F:orotate phosphoribosyltransferase activity"/>
    <property type="evidence" value="ECO:0007669"/>
    <property type="project" value="UniProtKB-EC"/>
</dbReference>
<feature type="binding site" evidence="6">
    <location>
        <position position="116"/>
    </location>
    <ligand>
        <name>orotate</name>
        <dbReference type="ChEBI" id="CHEBI:30839"/>
    </ligand>
</feature>
<dbReference type="CDD" id="cd06223">
    <property type="entry name" value="PRTases_typeI"/>
    <property type="match status" value="1"/>
</dbReference>
<dbReference type="NCBIfam" id="TIGR00336">
    <property type="entry name" value="pyrE"/>
    <property type="match status" value="1"/>
</dbReference>
<evidence type="ECO:0000256" key="3">
    <source>
        <dbReference type="ARBA" id="ARBA00022676"/>
    </source>
</evidence>
<feature type="binding site" evidence="6">
    <location>
        <position position="144"/>
    </location>
    <ligand>
        <name>orotate</name>
        <dbReference type="ChEBI" id="CHEBI:30839"/>
    </ligand>
</feature>
<keyword evidence="3 6" id="KW-0328">Glycosyltransferase</keyword>
<comment type="subunit">
    <text evidence="6">Homodimer.</text>
</comment>
<feature type="binding site" description="in other chain" evidence="6">
    <location>
        <position position="87"/>
    </location>
    <ligand>
        <name>5-phospho-alpha-D-ribose 1-diphosphate</name>
        <dbReference type="ChEBI" id="CHEBI:58017"/>
        <note>ligand shared between dimeric partners</note>
    </ligand>
</feature>
<comment type="caution">
    <text evidence="8">The sequence shown here is derived from an EMBL/GenBank/DDBJ whole genome shotgun (WGS) entry which is preliminary data.</text>
</comment>
<comment type="similarity">
    <text evidence="6">Belongs to the purine/pyrimidine phosphoribosyltransferase family. PyrE subfamily.</text>
</comment>
<evidence type="ECO:0000256" key="5">
    <source>
        <dbReference type="ARBA" id="ARBA00022975"/>
    </source>
</evidence>
<keyword evidence="9" id="KW-1185">Reference proteome</keyword>
<gene>
    <name evidence="6 8" type="primary">pyrE</name>
    <name evidence="8" type="ORF">JM949_21595</name>
</gene>
<dbReference type="InterPro" id="IPR029057">
    <property type="entry name" value="PRTase-like"/>
</dbReference>
<feature type="binding site" evidence="6">
    <location>
        <position position="90"/>
    </location>
    <ligand>
        <name>5-phospho-alpha-D-ribose 1-diphosphate</name>
        <dbReference type="ChEBI" id="CHEBI:58017"/>
        <note>ligand shared between dimeric partners</note>
    </ligand>
</feature>
<dbReference type="InterPro" id="IPR023031">
    <property type="entry name" value="OPRT"/>
</dbReference>
<dbReference type="SUPFAM" id="SSF53271">
    <property type="entry name" value="PRTase-like"/>
    <property type="match status" value="1"/>
</dbReference>
<comment type="function">
    <text evidence="6">Catalyzes the transfer of a ribosyl phosphate group from 5-phosphoribose 1-diphosphate to orotate, leading to the formation of orotidine monophosphate (OMP).</text>
</comment>
<comment type="catalytic activity">
    <reaction evidence="6">
        <text>orotidine 5'-phosphate + diphosphate = orotate + 5-phospho-alpha-D-ribose 1-diphosphate</text>
        <dbReference type="Rhea" id="RHEA:10380"/>
        <dbReference type="ChEBI" id="CHEBI:30839"/>
        <dbReference type="ChEBI" id="CHEBI:33019"/>
        <dbReference type="ChEBI" id="CHEBI:57538"/>
        <dbReference type="ChEBI" id="CHEBI:58017"/>
        <dbReference type="EC" id="2.4.2.10"/>
    </reaction>
</comment>
<dbReference type="EMBL" id="JAEVHL010000122">
    <property type="protein sequence ID" value="MBM0277784.1"/>
    <property type="molecule type" value="Genomic_DNA"/>
</dbReference>
<feature type="binding site" description="in other chain" evidence="6">
    <location>
        <begin position="112"/>
        <end position="120"/>
    </location>
    <ligand>
        <name>5-phospho-alpha-D-ribose 1-diphosphate</name>
        <dbReference type="ChEBI" id="CHEBI:58017"/>
        <note>ligand shared between dimeric partners</note>
    </ligand>
</feature>
<dbReference type="InterPro" id="IPR004467">
    <property type="entry name" value="Or_phspho_trans_dom"/>
</dbReference>
<dbReference type="PANTHER" id="PTHR19278:SF9">
    <property type="entry name" value="URIDINE 5'-MONOPHOSPHATE SYNTHASE"/>
    <property type="match status" value="1"/>
</dbReference>
<dbReference type="EC" id="2.4.2.10" evidence="2 6"/>
<evidence type="ECO:0000259" key="7">
    <source>
        <dbReference type="Pfam" id="PF00156"/>
    </source>
</evidence>
<comment type="caution">
    <text evidence="6">Lacks conserved residue(s) required for the propagation of feature annotation.</text>
</comment>
<keyword evidence="4 6" id="KW-0808">Transferase</keyword>
<evidence type="ECO:0000256" key="2">
    <source>
        <dbReference type="ARBA" id="ARBA00011971"/>
    </source>
</evidence>
<keyword evidence="5 6" id="KW-0665">Pyrimidine biosynthesis</keyword>
<feature type="binding site" description="in other chain" evidence="6">
    <location>
        <position position="22"/>
    </location>
    <ligand>
        <name>5-phospho-alpha-D-ribose 1-diphosphate</name>
        <dbReference type="ChEBI" id="CHEBI:58017"/>
        <note>ligand shared between dimeric partners</note>
    </ligand>
</feature>
<name>A0ABS1YKT3_9ACTN</name>
<evidence type="ECO:0000313" key="8">
    <source>
        <dbReference type="EMBL" id="MBM0277784.1"/>
    </source>
</evidence>
<dbReference type="Gene3D" id="3.40.50.2020">
    <property type="match status" value="1"/>
</dbReference>
<comment type="pathway">
    <text evidence="1 6">Pyrimidine metabolism; UMP biosynthesis via de novo pathway; UMP from orotate: step 1/2.</text>
</comment>
<protein>
    <recommendedName>
        <fullName evidence="2 6">Orotate phosphoribosyltransferase</fullName>
        <shortName evidence="6">OPRT</shortName>
        <shortName evidence="6">OPRTase</shortName>
        <ecNumber evidence="2 6">2.4.2.10</ecNumber>
    </recommendedName>
</protein>
<dbReference type="InterPro" id="IPR000836">
    <property type="entry name" value="PRTase_dom"/>
</dbReference>